<dbReference type="AlphaFoldDB" id="A0A0C2CPE1"/>
<dbReference type="Proteomes" id="UP000054047">
    <property type="component" value="Unassembled WGS sequence"/>
</dbReference>
<proteinExistence type="predicted"/>
<organism evidence="2 3">
    <name type="scientific">Ancylostoma duodenale</name>
    <dbReference type="NCBI Taxonomy" id="51022"/>
    <lineage>
        <taxon>Eukaryota</taxon>
        <taxon>Metazoa</taxon>
        <taxon>Ecdysozoa</taxon>
        <taxon>Nematoda</taxon>
        <taxon>Chromadorea</taxon>
        <taxon>Rhabditida</taxon>
        <taxon>Rhabditina</taxon>
        <taxon>Rhabditomorpha</taxon>
        <taxon>Strongyloidea</taxon>
        <taxon>Ancylostomatidae</taxon>
        <taxon>Ancylostomatinae</taxon>
        <taxon>Ancylostoma</taxon>
    </lineage>
</organism>
<evidence type="ECO:0000313" key="2">
    <source>
        <dbReference type="EMBL" id="KIH51652.1"/>
    </source>
</evidence>
<protein>
    <submittedName>
        <fullName evidence="2">Uncharacterized protein</fullName>
    </submittedName>
</protein>
<feature type="region of interest" description="Disordered" evidence="1">
    <location>
        <begin position="1"/>
        <end position="69"/>
    </location>
</feature>
<gene>
    <name evidence="2" type="ORF">ANCDUO_18259</name>
</gene>
<evidence type="ECO:0000313" key="3">
    <source>
        <dbReference type="Proteomes" id="UP000054047"/>
    </source>
</evidence>
<dbReference type="EMBL" id="KN745889">
    <property type="protein sequence ID" value="KIH51652.1"/>
    <property type="molecule type" value="Genomic_DNA"/>
</dbReference>
<feature type="compositionally biased region" description="Basic and acidic residues" evidence="1">
    <location>
        <begin position="9"/>
        <end position="46"/>
    </location>
</feature>
<reference evidence="2 3" key="1">
    <citation type="submission" date="2013-12" db="EMBL/GenBank/DDBJ databases">
        <title>Draft genome of the parsitic nematode Ancylostoma duodenale.</title>
        <authorList>
            <person name="Mitreva M."/>
        </authorList>
    </citation>
    <scope>NUCLEOTIDE SEQUENCE [LARGE SCALE GENOMIC DNA]</scope>
    <source>
        <strain evidence="2 3">Zhejiang</strain>
    </source>
</reference>
<keyword evidence="3" id="KW-1185">Reference proteome</keyword>
<accession>A0A0C2CPE1</accession>
<name>A0A0C2CPE1_9BILA</name>
<evidence type="ECO:0000256" key="1">
    <source>
        <dbReference type="SAM" id="MobiDB-lite"/>
    </source>
</evidence>
<sequence length="95" mass="10372">MHATPPAEHPAKEVAAEAVKEVPAEHPPAEKPVEKPSEAPHIEKPAEIPQPAEAPLIDLGQSPRKRMVPENHQWRRCLKPTNGTSHWQSTCGGEA</sequence>